<evidence type="ECO:0000313" key="2">
    <source>
        <dbReference type="Proteomes" id="UP000070089"/>
    </source>
</evidence>
<comment type="caution">
    <text evidence="1">The sequence shown here is derived from an EMBL/GenBank/DDBJ whole genome shotgun (WGS) entry which is preliminary data.</text>
</comment>
<name>A0A132NYY1_GIAIN</name>
<accession>A0A132NYY1</accession>
<dbReference type="EMBL" id="JXTI01000011">
    <property type="protein sequence ID" value="KWX15286.1"/>
    <property type="molecule type" value="Genomic_DNA"/>
</dbReference>
<dbReference type="Proteomes" id="UP000070089">
    <property type="component" value="Unassembled WGS sequence"/>
</dbReference>
<evidence type="ECO:0000313" key="1">
    <source>
        <dbReference type="EMBL" id="KWX15286.1"/>
    </source>
</evidence>
<sequence length="335" mass="37730">MHLRFSLTAGKGSLLYSILRIHPEEQWAFVLQFDGVPDSKVDLICYHAKTHVRMDRTSLFSSIDFAASGTFIMDVTAQSIIDVIEQTGATQSSWLNFYLMKRDRYVLQVLCAGENLLLDGLDLGGNFTKVSTRYEIPVTYTKGKNDRTDDTLARFHNLIMHLSLQLCQQAGNQTQQKPIPHSLESPSVSDSVIDGETVEQATHKDFLVPTVNTLLVKLFTTFSAVTDDKGLNLTIFTSAEDASTMIVALGVSSSSLSSMLRYKIPVKVKDPPSQVSCIVHPKKFVRSFERLFNLATYLGYRWNYSIVVTRNFIVLSLFCEETQELVRCAIERLYN</sequence>
<gene>
    <name evidence="1" type="ORF">QR46_0722</name>
</gene>
<dbReference type="AlphaFoldDB" id="A0A132NYY1"/>
<organism evidence="1 2">
    <name type="scientific">Giardia duodenalis assemblage B</name>
    <dbReference type="NCBI Taxonomy" id="1394984"/>
    <lineage>
        <taxon>Eukaryota</taxon>
        <taxon>Metamonada</taxon>
        <taxon>Diplomonadida</taxon>
        <taxon>Hexamitidae</taxon>
        <taxon>Giardiinae</taxon>
        <taxon>Giardia</taxon>
    </lineage>
</organism>
<reference evidence="1 2" key="1">
    <citation type="journal article" date="2015" name="Mol. Biochem. Parasitol.">
        <title>Identification of polymorphic genes for use in assemblage B genotyping assays through comparative genomics of multiple assemblage B Giardia duodenalis isolates.</title>
        <authorList>
            <person name="Wielinga C."/>
            <person name="Thompson R.C."/>
            <person name="Monis P."/>
            <person name="Ryan U."/>
        </authorList>
    </citation>
    <scope>NUCLEOTIDE SEQUENCE [LARGE SCALE GENOMIC DNA]</scope>
    <source>
        <strain evidence="1 2">BAH15c1</strain>
    </source>
</reference>
<proteinExistence type="predicted"/>
<dbReference type="VEuPathDB" id="GiardiaDB:QR46_0722"/>
<protein>
    <submittedName>
        <fullName evidence="1">Uncharacterized protein</fullName>
    </submittedName>
</protein>
<dbReference type="OrthoDB" id="10254285at2759"/>